<gene>
    <name evidence="3" type="ORF">PPRIM_AZ9-3.1.T0280305</name>
</gene>
<keyword evidence="4" id="KW-1185">Reference proteome</keyword>
<keyword evidence="2" id="KW-0472">Membrane</keyword>
<feature type="transmembrane region" description="Helical" evidence="2">
    <location>
        <begin position="134"/>
        <end position="154"/>
    </location>
</feature>
<dbReference type="EMBL" id="CAJJDM010000027">
    <property type="protein sequence ID" value="CAD8059247.1"/>
    <property type="molecule type" value="Genomic_DNA"/>
</dbReference>
<keyword evidence="2" id="KW-1133">Transmembrane helix</keyword>
<evidence type="ECO:0000313" key="3">
    <source>
        <dbReference type="EMBL" id="CAD8059247.1"/>
    </source>
</evidence>
<comment type="caution">
    <text evidence="3">The sequence shown here is derived from an EMBL/GenBank/DDBJ whole genome shotgun (WGS) entry which is preliminary data.</text>
</comment>
<feature type="transmembrane region" description="Helical" evidence="2">
    <location>
        <begin position="215"/>
        <end position="240"/>
    </location>
</feature>
<feature type="transmembrane region" description="Helical" evidence="2">
    <location>
        <begin position="191"/>
        <end position="209"/>
    </location>
</feature>
<reference evidence="3" key="1">
    <citation type="submission" date="2021-01" db="EMBL/GenBank/DDBJ databases">
        <authorList>
            <consortium name="Genoscope - CEA"/>
            <person name="William W."/>
        </authorList>
    </citation>
    <scope>NUCLEOTIDE SEQUENCE</scope>
</reference>
<feature type="transmembrane region" description="Helical" evidence="2">
    <location>
        <begin position="524"/>
        <end position="544"/>
    </location>
</feature>
<feature type="transmembrane region" description="Helical" evidence="2">
    <location>
        <begin position="45"/>
        <end position="68"/>
    </location>
</feature>
<proteinExistence type="predicted"/>
<evidence type="ECO:0000256" key="1">
    <source>
        <dbReference type="SAM" id="Coils"/>
    </source>
</evidence>
<feature type="coiled-coil region" evidence="1">
    <location>
        <begin position="254"/>
        <end position="281"/>
    </location>
</feature>
<accession>A0A8S1KWT3</accession>
<organism evidence="3 4">
    <name type="scientific">Paramecium primaurelia</name>
    <dbReference type="NCBI Taxonomy" id="5886"/>
    <lineage>
        <taxon>Eukaryota</taxon>
        <taxon>Sar</taxon>
        <taxon>Alveolata</taxon>
        <taxon>Ciliophora</taxon>
        <taxon>Intramacronucleata</taxon>
        <taxon>Oligohymenophorea</taxon>
        <taxon>Peniculida</taxon>
        <taxon>Parameciidae</taxon>
        <taxon>Paramecium</taxon>
    </lineage>
</organism>
<evidence type="ECO:0000256" key="2">
    <source>
        <dbReference type="SAM" id="Phobius"/>
    </source>
</evidence>
<evidence type="ECO:0000313" key="4">
    <source>
        <dbReference type="Proteomes" id="UP000688137"/>
    </source>
</evidence>
<feature type="transmembrane region" description="Helical" evidence="2">
    <location>
        <begin position="488"/>
        <end position="512"/>
    </location>
</feature>
<name>A0A8S1KWT3_PARPR</name>
<keyword evidence="2" id="KW-0812">Transmembrane</keyword>
<feature type="transmembrane region" description="Helical" evidence="2">
    <location>
        <begin position="88"/>
        <end position="114"/>
    </location>
</feature>
<dbReference type="OMA" id="ESHHNIK"/>
<keyword evidence="1" id="KW-0175">Coiled coil</keyword>
<protein>
    <submittedName>
        <fullName evidence="3">Uncharacterized protein</fullName>
    </submittedName>
</protein>
<dbReference type="Proteomes" id="UP000688137">
    <property type="component" value="Unassembled WGS sequence"/>
</dbReference>
<sequence length="600" mass="70842">MNDSSCSWDTCCDRGLLNQGDCMCDYGFFGDHCDQQISKIFTPQYYIFIGLYCLVFLYTLINASYQLYNKIFDKNLTIQEKSQISIKLLVASPINIILTLSCIFSLVKLIWLILDPLQLYKGKTIIIEHILHDIAYTLLFYIYGYLLITWYSMYAEICFYLSNQDQDDNYFNKESNNWICQHYKKVVKLRLFLVLLVQTAVSIFTGLRLEIKYPHFAVTCYSFLLINFIIFIFEFALYGIKLQRCIRYQLNQFYNEKKKKILNLMNMKEELQKQLEQKQADAQFQSSFQIKKVENSPSQNSSRRPSVDLPQVLVPNQKDRLRKKNVTFCKNNSNFMYYRQESHHNIKVNQNIKEVIAEQTENSERETNIIQNINESCCLEESIKQIDWIYDQQDKQIIENVIQKKNQVVRDAKEKISCDQVNIIVPQKQNNRKQVDISNLSDQSQDQTQYTQIGQQIDAFEQQKYLEEQQLSLKSSSLEADKKILQKIMLLVSLGITYEVIFGIMCIIALVSEAIYSTPIGTMVYYYVSSTLQFLSLFNVLKLFKDFRSQQIKNFIWIQKIGNKKSDLNQNYSFIIPQEYKQDDDMLRKFESRINLITLY</sequence>
<dbReference type="AlphaFoldDB" id="A0A8S1KWT3"/>